<evidence type="ECO:0000256" key="2">
    <source>
        <dbReference type="ARBA" id="ARBA00022603"/>
    </source>
</evidence>
<name>A0A937G0K5_9BACT</name>
<keyword evidence="3" id="KW-0808">Transferase</keyword>
<evidence type="ECO:0000256" key="3">
    <source>
        <dbReference type="ARBA" id="ARBA00022679"/>
    </source>
</evidence>
<dbReference type="CDD" id="cd02440">
    <property type="entry name" value="AdoMet_MTases"/>
    <property type="match status" value="1"/>
</dbReference>
<reference evidence="5" key="1">
    <citation type="submission" date="2021-01" db="EMBL/GenBank/DDBJ databases">
        <title>Fulvivirga kasyanovii gen. nov., sp nov., a novel member of the phylum Bacteroidetes isolated from seawater in a mussel farm.</title>
        <authorList>
            <person name="Zhao L.-H."/>
            <person name="Wang Z.-J."/>
        </authorList>
    </citation>
    <scope>NUCLEOTIDE SEQUENCE</scope>
    <source>
        <strain evidence="5">29W222</strain>
    </source>
</reference>
<gene>
    <name evidence="5" type="ORF">JMN32_15785</name>
</gene>
<evidence type="ECO:0000313" key="6">
    <source>
        <dbReference type="Proteomes" id="UP000614216"/>
    </source>
</evidence>
<dbReference type="GO" id="GO:0032259">
    <property type="term" value="P:methylation"/>
    <property type="evidence" value="ECO:0007669"/>
    <property type="project" value="UniProtKB-KW"/>
</dbReference>
<dbReference type="PANTHER" id="PTHR44942:SF4">
    <property type="entry name" value="METHYLTRANSFERASE TYPE 11 DOMAIN-CONTAINING PROTEIN"/>
    <property type="match status" value="1"/>
</dbReference>
<dbReference type="PANTHER" id="PTHR44942">
    <property type="entry name" value="METHYLTRANSF_11 DOMAIN-CONTAINING PROTEIN"/>
    <property type="match status" value="1"/>
</dbReference>
<evidence type="ECO:0000256" key="1">
    <source>
        <dbReference type="ARBA" id="ARBA00008361"/>
    </source>
</evidence>
<organism evidence="5 6">
    <name type="scientific">Fulvivirga marina</name>
    <dbReference type="NCBI Taxonomy" id="2494733"/>
    <lineage>
        <taxon>Bacteria</taxon>
        <taxon>Pseudomonadati</taxon>
        <taxon>Bacteroidota</taxon>
        <taxon>Cytophagia</taxon>
        <taxon>Cytophagales</taxon>
        <taxon>Fulvivirgaceae</taxon>
        <taxon>Fulvivirga</taxon>
    </lineage>
</organism>
<dbReference type="Pfam" id="PF08241">
    <property type="entry name" value="Methyltransf_11"/>
    <property type="match status" value="1"/>
</dbReference>
<keyword evidence="2 5" id="KW-0489">Methyltransferase</keyword>
<keyword evidence="6" id="KW-1185">Reference proteome</keyword>
<dbReference type="GO" id="GO:0008757">
    <property type="term" value="F:S-adenosylmethionine-dependent methyltransferase activity"/>
    <property type="evidence" value="ECO:0007669"/>
    <property type="project" value="InterPro"/>
</dbReference>
<protein>
    <submittedName>
        <fullName evidence="5">Class I SAM-dependent methyltransferase</fullName>
    </submittedName>
</protein>
<dbReference type="InterPro" id="IPR013216">
    <property type="entry name" value="Methyltransf_11"/>
</dbReference>
<feature type="domain" description="Methyltransferase type 11" evidence="4">
    <location>
        <begin position="39"/>
        <end position="130"/>
    </location>
</feature>
<dbReference type="InterPro" id="IPR051052">
    <property type="entry name" value="Diverse_substrate_MTase"/>
</dbReference>
<comment type="similarity">
    <text evidence="1">Belongs to the methyltransferase superfamily.</text>
</comment>
<dbReference type="EMBL" id="JAEUGD010000053">
    <property type="protein sequence ID" value="MBL6447780.1"/>
    <property type="molecule type" value="Genomic_DNA"/>
</dbReference>
<evidence type="ECO:0000259" key="4">
    <source>
        <dbReference type="Pfam" id="PF08241"/>
    </source>
</evidence>
<evidence type="ECO:0000313" key="5">
    <source>
        <dbReference type="EMBL" id="MBL6447780.1"/>
    </source>
</evidence>
<dbReference type="InterPro" id="IPR029063">
    <property type="entry name" value="SAM-dependent_MTases_sf"/>
</dbReference>
<comment type="caution">
    <text evidence="5">The sequence shown here is derived from an EMBL/GenBank/DDBJ whole genome shotgun (WGS) entry which is preliminary data.</text>
</comment>
<dbReference type="Proteomes" id="UP000614216">
    <property type="component" value="Unassembled WGS sequence"/>
</dbReference>
<sequence>MSVKYDSIGIGYNRTRRADTYLLKRIYENLSPDSSGLYLDIGCGTGNYTHGLHQAGLRMVGIDPSETMLKIASVANNDISWLWGEAENTGLENASVHGAVATLTIHHWPNLERGFSEINRVLRKSGRIVIFTSTPEQMEGYWLNHYFPVMMKSSIDQMPTLSKVTSALESAGISWVSCEKYSVKPDLQDLFLYCGKDNPDLYFDPAIRQGISSFSSLANAVEVEAGLRQLKDDVISGKVKEVIESFENDLGDYLFIMGQKKD</sequence>
<accession>A0A937G0K5</accession>
<dbReference type="Gene3D" id="3.40.50.150">
    <property type="entry name" value="Vaccinia Virus protein VP39"/>
    <property type="match status" value="1"/>
</dbReference>
<dbReference type="SUPFAM" id="SSF53335">
    <property type="entry name" value="S-adenosyl-L-methionine-dependent methyltransferases"/>
    <property type="match status" value="1"/>
</dbReference>
<dbReference type="RefSeq" id="WP_202857316.1">
    <property type="nucleotide sequence ID" value="NZ_JAEUGD010000053.1"/>
</dbReference>
<proteinExistence type="inferred from homology"/>
<dbReference type="AlphaFoldDB" id="A0A937G0K5"/>